<dbReference type="Gene3D" id="1.10.630.10">
    <property type="entry name" value="Cytochrome P450"/>
    <property type="match status" value="1"/>
</dbReference>
<dbReference type="EMBL" id="JAKMXF010000302">
    <property type="protein sequence ID" value="KAI6651668.1"/>
    <property type="molecule type" value="Genomic_DNA"/>
</dbReference>
<dbReference type="InterPro" id="IPR050196">
    <property type="entry name" value="Cytochrome_P450_Monoox"/>
</dbReference>
<sequence length="454" mass="52288">MDRYPPTEEGLKNWGQYMANHPEQKVTLLRIGTLMYFIVIVHPDEIAKLLCMKPSVLPKDDFMYGVVKAYLGDGLLISNFDKWQTRRRMLTKGFHYDILKPYVLLYNEVVEVFLSKCEGKLKNGETVISVFENITVMTLDVMLQCACSYKSGCQLEQTEDRYINAVKDNVDLALKQVTLFPYIIKPIFYLSPHGFAWRKNCRIVKEQTLKIVQSRRESLVENPNLVANKPNKDFIDILLTSKDSSGNGLADEGIVEEMTTFLFEGHDTTASAISWTLHLLGAHAKYQAMCREEVRRVLNGRNSDTIQWEDLSNLTFLTMCIKESMRLFTPVNDIYRMAHEDMHMNGYFIPKGSRFLLSIGGLHRNPNVWENPLEYNPMRFDCELPGGHPFAFIPFSAGHRNCIGQKFAFNELLVAIGRIINKFEIESLTKEPRRVIPIIVKPEEDLKIRLKLSE</sequence>
<keyword evidence="3" id="KW-0560">Oxidoreductase</keyword>
<dbReference type="PROSITE" id="PS00086">
    <property type="entry name" value="CYTOCHROME_P450"/>
    <property type="match status" value="1"/>
</dbReference>
<comment type="cofactor">
    <cofactor evidence="2">
        <name>heme</name>
        <dbReference type="ChEBI" id="CHEBI:30413"/>
    </cofactor>
</comment>
<keyword evidence="5" id="KW-1185">Reference proteome</keyword>
<feature type="binding site" description="axial binding residue" evidence="2">
    <location>
        <position position="402"/>
    </location>
    <ligand>
        <name>heme</name>
        <dbReference type="ChEBI" id="CHEBI:30413"/>
    </ligand>
    <ligandPart>
        <name>Fe</name>
        <dbReference type="ChEBI" id="CHEBI:18248"/>
    </ligandPart>
</feature>
<accession>A0AAV7JSE0</accession>
<evidence type="ECO:0000256" key="2">
    <source>
        <dbReference type="PIRSR" id="PIRSR602401-1"/>
    </source>
</evidence>
<evidence type="ECO:0000313" key="5">
    <source>
        <dbReference type="Proteomes" id="UP001165289"/>
    </source>
</evidence>
<evidence type="ECO:0000256" key="3">
    <source>
        <dbReference type="RuleBase" id="RU000461"/>
    </source>
</evidence>
<dbReference type="SUPFAM" id="SSF48264">
    <property type="entry name" value="Cytochrome P450"/>
    <property type="match status" value="1"/>
</dbReference>
<keyword evidence="3" id="KW-0503">Monooxygenase</keyword>
<proteinExistence type="inferred from homology"/>
<dbReference type="PANTHER" id="PTHR24291">
    <property type="entry name" value="CYTOCHROME P450 FAMILY 4"/>
    <property type="match status" value="1"/>
</dbReference>
<reference evidence="4 5" key="1">
    <citation type="journal article" date="2023" name="BMC Biol.">
        <title>The compact genome of the sponge Oopsacas minuta (Hexactinellida) is lacking key metazoan core genes.</title>
        <authorList>
            <person name="Santini S."/>
            <person name="Schenkelaars Q."/>
            <person name="Jourda C."/>
            <person name="Duchesne M."/>
            <person name="Belahbib H."/>
            <person name="Rocher C."/>
            <person name="Selva M."/>
            <person name="Riesgo A."/>
            <person name="Vervoort M."/>
            <person name="Leys S.P."/>
            <person name="Kodjabachian L."/>
            <person name="Le Bivic A."/>
            <person name="Borchiellini C."/>
            <person name="Claverie J.M."/>
            <person name="Renard E."/>
        </authorList>
    </citation>
    <scope>NUCLEOTIDE SEQUENCE [LARGE SCALE GENOMIC DNA]</scope>
    <source>
        <strain evidence="4">SPO-2</strain>
    </source>
</reference>
<keyword evidence="2 3" id="KW-0408">Iron</keyword>
<dbReference type="GO" id="GO:0016705">
    <property type="term" value="F:oxidoreductase activity, acting on paired donors, with incorporation or reduction of molecular oxygen"/>
    <property type="evidence" value="ECO:0007669"/>
    <property type="project" value="InterPro"/>
</dbReference>
<comment type="similarity">
    <text evidence="1 3">Belongs to the cytochrome P450 family.</text>
</comment>
<dbReference type="GO" id="GO:0020037">
    <property type="term" value="F:heme binding"/>
    <property type="evidence" value="ECO:0007669"/>
    <property type="project" value="InterPro"/>
</dbReference>
<dbReference type="Pfam" id="PF00067">
    <property type="entry name" value="p450"/>
    <property type="match status" value="1"/>
</dbReference>
<evidence type="ECO:0000256" key="1">
    <source>
        <dbReference type="ARBA" id="ARBA00010617"/>
    </source>
</evidence>
<dbReference type="PANTHER" id="PTHR24291:SF201">
    <property type="entry name" value="CYTOCHROME P450, FAMILY 4, SUBFAMILY B, POLYPEPTIDE 7"/>
    <property type="match status" value="1"/>
</dbReference>
<evidence type="ECO:0000313" key="4">
    <source>
        <dbReference type="EMBL" id="KAI6651668.1"/>
    </source>
</evidence>
<dbReference type="GO" id="GO:0004497">
    <property type="term" value="F:monooxygenase activity"/>
    <property type="evidence" value="ECO:0007669"/>
    <property type="project" value="UniProtKB-KW"/>
</dbReference>
<organism evidence="4 5">
    <name type="scientific">Oopsacas minuta</name>
    <dbReference type="NCBI Taxonomy" id="111878"/>
    <lineage>
        <taxon>Eukaryota</taxon>
        <taxon>Metazoa</taxon>
        <taxon>Porifera</taxon>
        <taxon>Hexactinellida</taxon>
        <taxon>Hexasterophora</taxon>
        <taxon>Lyssacinosida</taxon>
        <taxon>Leucopsacidae</taxon>
        <taxon>Oopsacas</taxon>
    </lineage>
</organism>
<dbReference type="Proteomes" id="UP001165289">
    <property type="component" value="Unassembled WGS sequence"/>
</dbReference>
<gene>
    <name evidence="4" type="ORF">LOD99_4916</name>
</gene>
<dbReference type="GO" id="GO:0005506">
    <property type="term" value="F:iron ion binding"/>
    <property type="evidence" value="ECO:0007669"/>
    <property type="project" value="InterPro"/>
</dbReference>
<keyword evidence="2 3" id="KW-0349">Heme</keyword>
<protein>
    <submittedName>
        <fullName evidence="4">Cytochrome P450 4F4</fullName>
    </submittedName>
</protein>
<keyword evidence="2 3" id="KW-0479">Metal-binding</keyword>
<dbReference type="InterPro" id="IPR002401">
    <property type="entry name" value="Cyt_P450_E_grp-I"/>
</dbReference>
<dbReference type="InterPro" id="IPR001128">
    <property type="entry name" value="Cyt_P450"/>
</dbReference>
<dbReference type="PRINTS" id="PR00463">
    <property type="entry name" value="EP450I"/>
</dbReference>
<dbReference type="PRINTS" id="PR00385">
    <property type="entry name" value="P450"/>
</dbReference>
<dbReference type="InterPro" id="IPR017972">
    <property type="entry name" value="Cyt_P450_CS"/>
</dbReference>
<comment type="caution">
    <text evidence="4">The sequence shown here is derived from an EMBL/GenBank/DDBJ whole genome shotgun (WGS) entry which is preliminary data.</text>
</comment>
<dbReference type="InterPro" id="IPR036396">
    <property type="entry name" value="Cyt_P450_sf"/>
</dbReference>
<dbReference type="AlphaFoldDB" id="A0AAV7JSE0"/>
<name>A0AAV7JSE0_9METZ</name>